<name>A0A8T0GK06_CERPU</name>
<evidence type="ECO:0000313" key="2">
    <source>
        <dbReference type="Proteomes" id="UP000822688"/>
    </source>
</evidence>
<proteinExistence type="predicted"/>
<organism evidence="1 2">
    <name type="scientific">Ceratodon purpureus</name>
    <name type="common">Fire moss</name>
    <name type="synonym">Dicranum purpureum</name>
    <dbReference type="NCBI Taxonomy" id="3225"/>
    <lineage>
        <taxon>Eukaryota</taxon>
        <taxon>Viridiplantae</taxon>
        <taxon>Streptophyta</taxon>
        <taxon>Embryophyta</taxon>
        <taxon>Bryophyta</taxon>
        <taxon>Bryophytina</taxon>
        <taxon>Bryopsida</taxon>
        <taxon>Dicranidae</taxon>
        <taxon>Pseudoditrichales</taxon>
        <taxon>Ditrichaceae</taxon>
        <taxon>Ceratodon</taxon>
    </lineage>
</organism>
<comment type="caution">
    <text evidence="1">The sequence shown here is derived from an EMBL/GenBank/DDBJ whole genome shotgun (WGS) entry which is preliminary data.</text>
</comment>
<evidence type="ECO:0000313" key="1">
    <source>
        <dbReference type="EMBL" id="KAG0558519.1"/>
    </source>
</evidence>
<reference evidence="1" key="1">
    <citation type="submission" date="2020-06" db="EMBL/GenBank/DDBJ databases">
        <title>WGS assembly of Ceratodon purpureus strain R40.</title>
        <authorList>
            <person name="Carey S.B."/>
            <person name="Jenkins J."/>
            <person name="Shu S."/>
            <person name="Lovell J.T."/>
            <person name="Sreedasyam A."/>
            <person name="Maumus F."/>
            <person name="Tiley G.P."/>
            <person name="Fernandez-Pozo N."/>
            <person name="Barry K."/>
            <person name="Chen C."/>
            <person name="Wang M."/>
            <person name="Lipzen A."/>
            <person name="Daum C."/>
            <person name="Saski C.A."/>
            <person name="Payton A.C."/>
            <person name="Mcbreen J.C."/>
            <person name="Conrad R.E."/>
            <person name="Kollar L.M."/>
            <person name="Olsson S."/>
            <person name="Huttunen S."/>
            <person name="Landis J.B."/>
            <person name="Wickett N.J."/>
            <person name="Johnson M.G."/>
            <person name="Rensing S.A."/>
            <person name="Grimwood J."/>
            <person name="Schmutz J."/>
            <person name="Mcdaniel S.F."/>
        </authorList>
    </citation>
    <scope>NUCLEOTIDE SEQUENCE</scope>
    <source>
        <strain evidence="1">R40</strain>
    </source>
</reference>
<protein>
    <submittedName>
        <fullName evidence="1">Uncharacterized protein</fullName>
    </submittedName>
</protein>
<accession>A0A8T0GK06</accession>
<dbReference type="EMBL" id="CM026431">
    <property type="protein sequence ID" value="KAG0558519.1"/>
    <property type="molecule type" value="Genomic_DNA"/>
</dbReference>
<dbReference type="Proteomes" id="UP000822688">
    <property type="component" value="Chromosome 10"/>
</dbReference>
<dbReference type="AlphaFoldDB" id="A0A8T0GK06"/>
<gene>
    <name evidence="1" type="ORF">KC19_10G034300</name>
</gene>
<sequence>MHYAVQLLEVNDLMNQLTQLRKSRKAREIVTSRGVKMLTKLAVQDDGTSQWQHS</sequence>
<keyword evidence="2" id="KW-1185">Reference proteome</keyword>